<dbReference type="Gene3D" id="1.10.3350.20">
    <property type="entry name" value="Tmem141 protein family"/>
    <property type="match status" value="1"/>
</dbReference>
<sequence length="106" mass="11590">MTKIQDDIGRQVPALMPYGECQRESRKVGLIAGVTGSFLAYYFGQRFLRLSPNAALLSGGVVVSGVLVGYMFSKQIMKDCLTRNNLVQGSEEHSSTDKTDPPAKTF</sequence>
<keyword evidence="2" id="KW-0472">Membrane</keyword>
<evidence type="ECO:0000313" key="4">
    <source>
        <dbReference type="Proteomes" id="UP000268162"/>
    </source>
</evidence>
<evidence type="ECO:0000313" key="3">
    <source>
        <dbReference type="EMBL" id="RKP35682.1"/>
    </source>
</evidence>
<evidence type="ECO:0000256" key="1">
    <source>
        <dbReference type="SAM" id="MobiDB-lite"/>
    </source>
</evidence>
<dbReference type="AlphaFoldDB" id="A0A4P9ZSK0"/>
<feature type="region of interest" description="Disordered" evidence="1">
    <location>
        <begin position="87"/>
        <end position="106"/>
    </location>
</feature>
<dbReference type="EMBL" id="ML002812">
    <property type="protein sequence ID" value="RKP35682.1"/>
    <property type="molecule type" value="Genomic_DNA"/>
</dbReference>
<protein>
    <submittedName>
        <fullName evidence="3">Uncharacterized protein</fullName>
    </submittedName>
</protein>
<feature type="transmembrane region" description="Helical" evidence="2">
    <location>
        <begin position="54"/>
        <end position="73"/>
    </location>
</feature>
<feature type="compositionally biased region" description="Basic and acidic residues" evidence="1">
    <location>
        <begin position="90"/>
        <end position="106"/>
    </location>
</feature>
<keyword evidence="2" id="KW-0812">Transmembrane</keyword>
<name>A0A4P9ZSK0_9FUNG</name>
<proteinExistence type="predicted"/>
<evidence type="ECO:0000256" key="2">
    <source>
        <dbReference type="SAM" id="Phobius"/>
    </source>
</evidence>
<organism evidence="3 4">
    <name type="scientific">Dimargaris cristalligena</name>
    <dbReference type="NCBI Taxonomy" id="215637"/>
    <lineage>
        <taxon>Eukaryota</taxon>
        <taxon>Fungi</taxon>
        <taxon>Fungi incertae sedis</taxon>
        <taxon>Zoopagomycota</taxon>
        <taxon>Kickxellomycotina</taxon>
        <taxon>Dimargaritomycetes</taxon>
        <taxon>Dimargaritales</taxon>
        <taxon>Dimargaritaceae</taxon>
        <taxon>Dimargaris</taxon>
    </lineage>
</organism>
<dbReference type="InterPro" id="IPR038259">
    <property type="entry name" value="Tmem141_sf"/>
</dbReference>
<reference evidence="4" key="1">
    <citation type="journal article" date="2018" name="Nat. Microbiol.">
        <title>Leveraging single-cell genomics to expand the fungal tree of life.</title>
        <authorList>
            <person name="Ahrendt S.R."/>
            <person name="Quandt C.A."/>
            <person name="Ciobanu D."/>
            <person name="Clum A."/>
            <person name="Salamov A."/>
            <person name="Andreopoulos B."/>
            <person name="Cheng J.F."/>
            <person name="Woyke T."/>
            <person name="Pelin A."/>
            <person name="Henrissat B."/>
            <person name="Reynolds N.K."/>
            <person name="Benny G.L."/>
            <person name="Smith M.E."/>
            <person name="James T.Y."/>
            <person name="Grigoriev I.V."/>
        </authorList>
    </citation>
    <scope>NUCLEOTIDE SEQUENCE [LARGE SCALE GENOMIC DNA]</scope>
    <source>
        <strain evidence="4">RSA 468</strain>
    </source>
</reference>
<dbReference type="Proteomes" id="UP000268162">
    <property type="component" value="Unassembled WGS sequence"/>
</dbReference>
<feature type="transmembrane region" description="Helical" evidence="2">
    <location>
        <begin position="28"/>
        <end position="48"/>
    </location>
</feature>
<accession>A0A4P9ZSK0</accession>
<keyword evidence="4" id="KW-1185">Reference proteome</keyword>
<keyword evidence="2" id="KW-1133">Transmembrane helix</keyword>
<gene>
    <name evidence="3" type="ORF">BJ085DRAFT_33368</name>
</gene>